<accession>A0A081RX82</accession>
<dbReference type="RefSeq" id="WP_023043534.1">
    <property type="nucleotide sequence ID" value="NZ_CAWLUD010000031.1"/>
</dbReference>
<dbReference type="Gene3D" id="3.30.230.10">
    <property type="match status" value="1"/>
</dbReference>
<reference evidence="15 16" key="1">
    <citation type="submission" date="2014-03" db="EMBL/GenBank/DDBJ databases">
        <title>Draft Genome of Photorhabdus temperata Meg1.</title>
        <authorList>
            <person name="Hurst S.G.IV."/>
            <person name="Morris K."/>
            <person name="Thomas K."/>
            <person name="Tisa L.S."/>
        </authorList>
    </citation>
    <scope>NUCLEOTIDE SEQUENCE [LARGE SCALE GENOMIC DNA]</scope>
    <source>
        <strain evidence="15 16">Meg1</strain>
    </source>
</reference>
<dbReference type="InterPro" id="IPR000565">
    <property type="entry name" value="Topo_IIA_B"/>
</dbReference>
<comment type="catalytic activity">
    <reaction evidence="1 13">
        <text>ATP-dependent breakage, passage and rejoining of double-stranded DNA.</text>
        <dbReference type="EC" id="5.6.2.2"/>
    </reaction>
</comment>
<dbReference type="PANTHER" id="PTHR45866:SF1">
    <property type="entry name" value="DNA GYRASE SUBUNIT B, MITOCHONDRIAL"/>
    <property type="match status" value="1"/>
</dbReference>
<dbReference type="GO" id="GO:0006265">
    <property type="term" value="P:DNA topological change"/>
    <property type="evidence" value="ECO:0007669"/>
    <property type="project" value="UniProtKB-UniRule"/>
</dbReference>
<dbReference type="InterPro" id="IPR034160">
    <property type="entry name" value="TOPRIM_GyrB"/>
</dbReference>
<dbReference type="GO" id="GO:0005524">
    <property type="term" value="F:ATP binding"/>
    <property type="evidence" value="ECO:0007669"/>
    <property type="project" value="UniProtKB-UniRule"/>
</dbReference>
<dbReference type="GO" id="GO:0003677">
    <property type="term" value="F:DNA binding"/>
    <property type="evidence" value="ECO:0007669"/>
    <property type="project" value="UniProtKB-KW"/>
</dbReference>
<dbReference type="PROSITE" id="PS00177">
    <property type="entry name" value="TOPOISOMERASE_II"/>
    <property type="match status" value="1"/>
</dbReference>
<evidence type="ECO:0000256" key="12">
    <source>
        <dbReference type="ARBA" id="ARBA00023235"/>
    </source>
</evidence>
<dbReference type="Pfam" id="PF02518">
    <property type="entry name" value="HATPase_c"/>
    <property type="match status" value="1"/>
</dbReference>
<keyword evidence="11" id="KW-0238">DNA-binding</keyword>
<dbReference type="InterPro" id="IPR020568">
    <property type="entry name" value="Ribosomal_Su5_D2-typ_SF"/>
</dbReference>
<dbReference type="InterPro" id="IPR006171">
    <property type="entry name" value="TOPRIM_dom"/>
</dbReference>
<dbReference type="InterPro" id="IPR014721">
    <property type="entry name" value="Ribsml_uS5_D2-typ_fold_subgr"/>
</dbReference>
<comment type="function">
    <text evidence="13">A type II topoisomerase that negatively supercoils closed circular double-stranded (ds) DNA in an ATP-dependent manner to modulate DNA topology and maintain chromosomes in an underwound state. Negative supercoiling favors strand separation, and DNA replication, transcription, recombination and repair, all of which involve strand separation. Also able to catalyze the interconversion of other topological isomers of dsDNA rings, including catenanes and knotted rings. Type II topoisomerases break and join 2 DNA strands simultaneously in an ATP-dependent manner.</text>
</comment>
<evidence type="ECO:0000256" key="3">
    <source>
        <dbReference type="ARBA" id="ARBA00012895"/>
    </source>
</evidence>
<feature type="binding site" evidence="13">
    <location>
        <position position="500"/>
    </location>
    <ligand>
        <name>Mg(2+)</name>
        <dbReference type="ChEBI" id="CHEBI:18420"/>
        <label>2</label>
    </ligand>
</feature>
<dbReference type="InterPro" id="IPR018522">
    <property type="entry name" value="TopoIIA_CS"/>
</dbReference>
<dbReference type="CDD" id="cd16928">
    <property type="entry name" value="HATPase_GyrB-like"/>
    <property type="match status" value="1"/>
</dbReference>
<feature type="binding site" evidence="13">
    <location>
        <position position="498"/>
    </location>
    <ligand>
        <name>Mg(2+)</name>
        <dbReference type="ChEBI" id="CHEBI:18420"/>
        <label>2</label>
    </ligand>
</feature>
<dbReference type="SUPFAM" id="SSF56719">
    <property type="entry name" value="Type II DNA topoisomerase"/>
    <property type="match status" value="1"/>
</dbReference>
<evidence type="ECO:0000256" key="1">
    <source>
        <dbReference type="ARBA" id="ARBA00000185"/>
    </source>
</evidence>
<gene>
    <name evidence="13" type="primary">gyrB</name>
    <name evidence="15" type="ORF">MEG1DRAFT_01962</name>
</gene>
<dbReference type="GO" id="GO:0046872">
    <property type="term" value="F:metal ion binding"/>
    <property type="evidence" value="ECO:0007669"/>
    <property type="project" value="UniProtKB-KW"/>
</dbReference>
<dbReference type="HAMAP" id="MF_01898">
    <property type="entry name" value="GyrB"/>
    <property type="match status" value="1"/>
</dbReference>
<dbReference type="EMBL" id="JGVH01000031">
    <property type="protein sequence ID" value="KER03285.1"/>
    <property type="molecule type" value="Genomic_DNA"/>
</dbReference>
<comment type="subcellular location">
    <subcellularLocation>
        <location evidence="13">Cytoplasm</location>
    </subcellularLocation>
</comment>
<organism evidence="15 16">
    <name type="scientific">Photorhabdus temperata subsp. temperata Meg1</name>
    <dbReference type="NCBI Taxonomy" id="1393735"/>
    <lineage>
        <taxon>Bacteria</taxon>
        <taxon>Pseudomonadati</taxon>
        <taxon>Pseudomonadota</taxon>
        <taxon>Gammaproteobacteria</taxon>
        <taxon>Enterobacterales</taxon>
        <taxon>Morganellaceae</taxon>
        <taxon>Photorhabdus</taxon>
    </lineage>
</organism>
<evidence type="ECO:0000256" key="11">
    <source>
        <dbReference type="ARBA" id="ARBA00023125"/>
    </source>
</evidence>
<evidence type="ECO:0000256" key="7">
    <source>
        <dbReference type="ARBA" id="ARBA00022741"/>
    </source>
</evidence>
<keyword evidence="5 13" id="KW-0963">Cytoplasm</keyword>
<dbReference type="SUPFAM" id="SSF54211">
    <property type="entry name" value="Ribosomal protein S5 domain 2-like"/>
    <property type="match status" value="1"/>
</dbReference>
<comment type="caution">
    <text evidence="15">The sequence shown here is derived from an EMBL/GenBank/DDBJ whole genome shotgun (WGS) entry which is preliminary data.</text>
</comment>
<dbReference type="InterPro" id="IPR036890">
    <property type="entry name" value="HATPase_C_sf"/>
</dbReference>
<dbReference type="Proteomes" id="UP000028002">
    <property type="component" value="Unassembled WGS sequence"/>
</dbReference>
<keyword evidence="9 13" id="KW-0460">Magnesium</keyword>
<evidence type="ECO:0000256" key="8">
    <source>
        <dbReference type="ARBA" id="ARBA00022840"/>
    </source>
</evidence>
<dbReference type="NCBIfam" id="NF011501">
    <property type="entry name" value="PRK14939.1"/>
    <property type="match status" value="1"/>
</dbReference>
<dbReference type="GO" id="GO:0005694">
    <property type="term" value="C:chromosome"/>
    <property type="evidence" value="ECO:0007669"/>
    <property type="project" value="InterPro"/>
</dbReference>
<evidence type="ECO:0000313" key="15">
    <source>
        <dbReference type="EMBL" id="KER03285.1"/>
    </source>
</evidence>
<dbReference type="Pfam" id="PF01751">
    <property type="entry name" value="Toprim"/>
    <property type="match status" value="1"/>
</dbReference>
<protein>
    <recommendedName>
        <fullName evidence="4 13">DNA gyrase subunit B</fullName>
        <ecNumber evidence="3 13">5.6.2.2</ecNumber>
    </recommendedName>
</protein>
<dbReference type="InterPro" id="IPR049353">
    <property type="entry name" value="GyrB_hook"/>
</dbReference>
<evidence type="ECO:0000256" key="10">
    <source>
        <dbReference type="ARBA" id="ARBA00023029"/>
    </source>
</evidence>
<evidence type="ECO:0000313" key="16">
    <source>
        <dbReference type="Proteomes" id="UP000028002"/>
    </source>
</evidence>
<evidence type="ECO:0000256" key="4">
    <source>
        <dbReference type="ARBA" id="ARBA00019166"/>
    </source>
</evidence>
<dbReference type="GO" id="GO:0006261">
    <property type="term" value="P:DNA-templated DNA replication"/>
    <property type="evidence" value="ECO:0007669"/>
    <property type="project" value="UniProtKB-UniRule"/>
</dbReference>
<dbReference type="Pfam" id="PF18053">
    <property type="entry name" value="GyrB_insert"/>
    <property type="match status" value="1"/>
</dbReference>
<dbReference type="Gene3D" id="3.40.50.670">
    <property type="match status" value="2"/>
</dbReference>
<dbReference type="InterPro" id="IPR013760">
    <property type="entry name" value="Topo_IIA-like_dom_sf"/>
</dbReference>
<proteinExistence type="inferred from homology"/>
<comment type="miscellaneous">
    <text evidence="13">Few gyrases are as efficient as E.coli at forming negative supercoils. Not all organisms have 2 type II topoisomerases; in organisms with a single type II topoisomerase this enzyme also has to decatenate newly replicated chromosomes.</text>
</comment>
<keyword evidence="6 13" id="KW-0479">Metal-binding</keyword>
<evidence type="ECO:0000256" key="5">
    <source>
        <dbReference type="ARBA" id="ARBA00022490"/>
    </source>
</evidence>
<keyword evidence="7 13" id="KW-0547">Nucleotide-binding</keyword>
<sequence>MSNTYDSSSIKVLKGLDAVRKRPGMYIGDTDDGTGLHHMVFEVVDNAIDEALAGHCSEVIVTIHADNSVSVQDDGRGIPTGIHEEEGVSAAEVIMTVLHAGGKFDDNSYKVSGGLHGVGVSVVNALSEKLELVIRRDGKVHEQTYHLGVPQSPLKVVGETEQTGTRVRFWPSMDTFSNNTEFQHDILAKRLRELSFLNSGVSIRLLDKRTNIEDHFHYKGGIKAFVEFLNKNKTPIHPNVFYFSTEKDSIGVEVALQWNDGFQENIYCFTNNIPQRDGGTHLVGFRTAMTRTLNSYMDKEGYNKKSKVSATGDDAREGLVAVISVKVPDPKFSSQTKDKLVSSEVKTAVETLMNEKLVEYLLENPNDAKTVVGKIIDAARAREAARKAREMTRRKGALDLAGLPGKLADCQERDPALSELYLVEGDSAGGSAKQGRNRKNQAILPLKGKILNVEKARFDKMLSSQEVATLITALGCGIGRDEYNPDKLRYHSIIIMTDADVDGSHIRTLLLTFFYRQMPEIIERGHVFIAQPPLYKVKKGKQEQYIKDDEAMDEYQLSIALDGASLYTNKHAPALKGEPLEKLVTEFNSVQKIIKRMERLYPLSLLNNLIYHPKLTEEELSDKAKVEEWIKTLVTRLNDREQNSSSYSYRLHENRERQMYEPVLCVRTHGVDTDYLLDFDFVHGGEYHRITQLGDKLANLIEEDAYIERGERRQPVSDFEQALNWLTKESRRGLSIQRYKGLGEMNPEQLWETTMNPETRRMMRVTVKDAIATDQLFTTLMGDAVEPRRAFIEENALKAANIDI</sequence>
<dbReference type="FunFam" id="3.40.50.670:FF:000005">
    <property type="entry name" value="DNA gyrase subunit B"/>
    <property type="match status" value="1"/>
</dbReference>
<dbReference type="PATRIC" id="fig|1393735.3.peg.2011"/>
<dbReference type="Gene3D" id="3.30.565.10">
    <property type="entry name" value="Histidine kinase-like ATPase, C-terminal domain"/>
    <property type="match status" value="1"/>
</dbReference>
<dbReference type="PROSITE" id="PS50880">
    <property type="entry name" value="TOPRIM"/>
    <property type="match status" value="1"/>
</dbReference>
<feature type="site" description="Interaction with DNA" evidence="13">
    <location>
        <position position="449"/>
    </location>
</feature>
<evidence type="ECO:0000259" key="14">
    <source>
        <dbReference type="PROSITE" id="PS50880"/>
    </source>
</evidence>
<dbReference type="Pfam" id="PF00204">
    <property type="entry name" value="DNA_gyraseB"/>
    <property type="match status" value="1"/>
</dbReference>
<dbReference type="InterPro" id="IPR003594">
    <property type="entry name" value="HATPase_dom"/>
</dbReference>
<dbReference type="PRINTS" id="PR01159">
    <property type="entry name" value="DNAGYRASEB"/>
</dbReference>
<dbReference type="Pfam" id="PF00986">
    <property type="entry name" value="DNA_gyraseB_C"/>
    <property type="match status" value="1"/>
</dbReference>
<feature type="domain" description="Toprim" evidence="14">
    <location>
        <begin position="418"/>
        <end position="533"/>
    </location>
</feature>
<keyword evidence="8 13" id="KW-0067">ATP-binding</keyword>
<dbReference type="FunFam" id="3.30.230.10:FF:000005">
    <property type="entry name" value="DNA gyrase subunit B"/>
    <property type="match status" value="1"/>
</dbReference>
<dbReference type="CDD" id="cd03366">
    <property type="entry name" value="TOPRIM_TopoIIA_GyrB"/>
    <property type="match status" value="1"/>
</dbReference>
<dbReference type="Gene3D" id="3.10.20.690">
    <property type="match status" value="1"/>
</dbReference>
<evidence type="ECO:0000256" key="13">
    <source>
        <dbReference type="HAMAP-Rule" id="MF_01898"/>
    </source>
</evidence>
<feature type="binding site" evidence="13">
    <location>
        <position position="498"/>
    </location>
    <ligand>
        <name>Mg(2+)</name>
        <dbReference type="ChEBI" id="CHEBI:18420"/>
        <label>1</label>
        <note>catalytic</note>
    </ligand>
</feature>
<dbReference type="GO" id="GO:0003918">
    <property type="term" value="F:DNA topoisomerase type II (double strand cut, ATP-hydrolyzing) activity"/>
    <property type="evidence" value="ECO:0007669"/>
    <property type="project" value="UniProtKB-UniRule"/>
</dbReference>
<dbReference type="PANTHER" id="PTHR45866">
    <property type="entry name" value="DNA GYRASE/TOPOISOMERASE SUBUNIT B"/>
    <property type="match status" value="1"/>
</dbReference>
<evidence type="ECO:0000256" key="2">
    <source>
        <dbReference type="ARBA" id="ARBA00010708"/>
    </source>
</evidence>
<comment type="subunit">
    <text evidence="13">Heterotetramer, composed of two GyrA and two GyrB chains. In the heterotetramer, GyrA contains the active site tyrosine that forms a transient covalent intermediate with DNA, while GyrB binds cofactors and catalyzes ATP hydrolysis.</text>
</comment>
<dbReference type="InterPro" id="IPR041423">
    <property type="entry name" value="GyrB_insert"/>
</dbReference>
<dbReference type="InterPro" id="IPR001241">
    <property type="entry name" value="Topo_IIA"/>
</dbReference>
<keyword evidence="12 13" id="KW-0413">Isomerase</keyword>
<comment type="similarity">
    <text evidence="2 13">Belongs to the type II topoisomerase GyrB family.</text>
</comment>
<dbReference type="FunFam" id="3.40.50.670:FF:000004">
    <property type="entry name" value="DNA gyrase subunit B"/>
    <property type="match status" value="1"/>
</dbReference>
<name>A0A081RX82_PHOTE</name>
<dbReference type="NCBIfam" id="NF004189">
    <property type="entry name" value="PRK05644.1"/>
    <property type="match status" value="1"/>
</dbReference>
<dbReference type="SMART" id="SM00433">
    <property type="entry name" value="TOP2c"/>
    <property type="match status" value="1"/>
</dbReference>
<dbReference type="NCBIfam" id="TIGR01059">
    <property type="entry name" value="gyrB"/>
    <property type="match status" value="1"/>
</dbReference>
<dbReference type="EC" id="5.6.2.2" evidence="3 13"/>
<dbReference type="CDD" id="cd00822">
    <property type="entry name" value="TopoII_Trans_DNA_gyrase"/>
    <property type="match status" value="1"/>
</dbReference>
<evidence type="ECO:0000256" key="9">
    <source>
        <dbReference type="ARBA" id="ARBA00022842"/>
    </source>
</evidence>
<feature type="binding site" evidence="13">
    <location>
        <position position="424"/>
    </location>
    <ligand>
        <name>Mg(2+)</name>
        <dbReference type="ChEBI" id="CHEBI:18420"/>
        <label>1</label>
        <note>catalytic</note>
    </ligand>
</feature>
<feature type="site" description="Interaction with DNA" evidence="13">
    <location>
        <position position="452"/>
    </location>
</feature>
<dbReference type="SMART" id="SM00387">
    <property type="entry name" value="HATPase_c"/>
    <property type="match status" value="1"/>
</dbReference>
<dbReference type="AlphaFoldDB" id="A0A081RX82"/>
<dbReference type="InterPro" id="IPR011557">
    <property type="entry name" value="GyrB"/>
</dbReference>
<comment type="cofactor">
    <cofactor evidence="13">
        <name>Mg(2+)</name>
        <dbReference type="ChEBI" id="CHEBI:18420"/>
    </cofactor>
    <cofactor evidence="13">
        <name>Mn(2+)</name>
        <dbReference type="ChEBI" id="CHEBI:29035"/>
    </cofactor>
    <cofactor evidence="13">
        <name>Ca(2+)</name>
        <dbReference type="ChEBI" id="CHEBI:29108"/>
    </cofactor>
    <text evidence="13">Binds two Mg(2+) per subunit. The magnesium ions form salt bridges with both the protein and the DNA. Can also accept other divalent metal cations, such as Mn(2+) or Ca(2+).</text>
</comment>
<dbReference type="Pfam" id="PF21249">
    <property type="entry name" value="GyrB_hook"/>
    <property type="match status" value="1"/>
</dbReference>
<keyword evidence="10 13" id="KW-0799">Topoisomerase</keyword>
<dbReference type="InterPro" id="IPR013759">
    <property type="entry name" value="Topo_IIA_B_C"/>
</dbReference>
<dbReference type="SUPFAM" id="SSF55874">
    <property type="entry name" value="ATPase domain of HSP90 chaperone/DNA topoisomerase II/histidine kinase"/>
    <property type="match status" value="1"/>
</dbReference>
<dbReference type="PRINTS" id="PR00418">
    <property type="entry name" value="TPI2FAMILY"/>
</dbReference>
<evidence type="ECO:0000256" key="6">
    <source>
        <dbReference type="ARBA" id="ARBA00022723"/>
    </source>
</evidence>
<dbReference type="InterPro" id="IPR002288">
    <property type="entry name" value="DNA_gyrase_B_C"/>
</dbReference>
<dbReference type="InterPro" id="IPR013506">
    <property type="entry name" value="Topo_IIA_bsu_dom2"/>
</dbReference>
<dbReference type="FunFam" id="3.30.565.10:FF:000002">
    <property type="entry name" value="DNA gyrase subunit B"/>
    <property type="match status" value="1"/>
</dbReference>
<dbReference type="GO" id="GO:0005737">
    <property type="term" value="C:cytoplasm"/>
    <property type="evidence" value="ECO:0007669"/>
    <property type="project" value="UniProtKB-SubCell"/>
</dbReference>